<name>A0A9N9EL56_9GLOM</name>
<proteinExistence type="predicted"/>
<feature type="non-terminal residue" evidence="1">
    <location>
        <position position="1"/>
    </location>
</feature>
<reference evidence="1" key="1">
    <citation type="submission" date="2021-06" db="EMBL/GenBank/DDBJ databases">
        <authorList>
            <person name="Kallberg Y."/>
            <person name="Tangrot J."/>
            <person name="Rosling A."/>
        </authorList>
    </citation>
    <scope>NUCLEOTIDE SEQUENCE</scope>
    <source>
        <strain evidence="1">MA453B</strain>
    </source>
</reference>
<sequence length="74" mass="8720">SPFNDINAINFSFPPLPSYSLNMDSLENYFKEWASQYGQLKSTKMEVEEKMLKLLYKLRGAYLIFLVILAEKYE</sequence>
<evidence type="ECO:0000313" key="2">
    <source>
        <dbReference type="Proteomes" id="UP000789405"/>
    </source>
</evidence>
<keyword evidence="2" id="KW-1185">Reference proteome</keyword>
<evidence type="ECO:0000313" key="1">
    <source>
        <dbReference type="EMBL" id="CAG8676122.1"/>
    </source>
</evidence>
<dbReference type="EMBL" id="CAJVPY010007165">
    <property type="protein sequence ID" value="CAG8676122.1"/>
    <property type="molecule type" value="Genomic_DNA"/>
</dbReference>
<comment type="caution">
    <text evidence="1">The sequence shown here is derived from an EMBL/GenBank/DDBJ whole genome shotgun (WGS) entry which is preliminary data.</text>
</comment>
<dbReference type="Proteomes" id="UP000789405">
    <property type="component" value="Unassembled WGS sequence"/>
</dbReference>
<dbReference type="AlphaFoldDB" id="A0A9N9EL56"/>
<gene>
    <name evidence="1" type="ORF">DERYTH_LOCUS11522</name>
</gene>
<organism evidence="1 2">
    <name type="scientific">Dentiscutata erythropus</name>
    <dbReference type="NCBI Taxonomy" id="1348616"/>
    <lineage>
        <taxon>Eukaryota</taxon>
        <taxon>Fungi</taxon>
        <taxon>Fungi incertae sedis</taxon>
        <taxon>Mucoromycota</taxon>
        <taxon>Glomeromycotina</taxon>
        <taxon>Glomeromycetes</taxon>
        <taxon>Diversisporales</taxon>
        <taxon>Gigasporaceae</taxon>
        <taxon>Dentiscutata</taxon>
    </lineage>
</organism>
<accession>A0A9N9EL56</accession>
<protein>
    <submittedName>
        <fullName evidence="1">3909_t:CDS:1</fullName>
    </submittedName>
</protein>
<dbReference type="OrthoDB" id="2441323at2759"/>